<keyword evidence="3" id="KW-1185">Reference proteome</keyword>
<accession>A0A5E4D2T8</accession>
<feature type="non-terminal residue" evidence="2">
    <location>
        <position position="79"/>
    </location>
</feature>
<dbReference type="EMBL" id="CABDUW010002968">
    <property type="protein sequence ID" value="VTJ88463.1"/>
    <property type="molecule type" value="Genomic_DNA"/>
</dbReference>
<comment type="caution">
    <text evidence="2">The sequence shown here is derived from an EMBL/GenBank/DDBJ whole genome shotgun (WGS) entry which is preliminary data.</text>
</comment>
<feature type="region of interest" description="Disordered" evidence="1">
    <location>
        <begin position="48"/>
        <end position="79"/>
    </location>
</feature>
<gene>
    <name evidence="2" type="ORF">MONAX_5E024415</name>
</gene>
<dbReference type="AlphaFoldDB" id="A0A5E4D2T8"/>
<evidence type="ECO:0000313" key="2">
    <source>
        <dbReference type="EMBL" id="VTJ88463.1"/>
    </source>
</evidence>
<dbReference type="Proteomes" id="UP000335636">
    <property type="component" value="Unassembled WGS sequence"/>
</dbReference>
<evidence type="ECO:0000256" key="1">
    <source>
        <dbReference type="SAM" id="MobiDB-lite"/>
    </source>
</evidence>
<organism evidence="2 3">
    <name type="scientific">Marmota monax</name>
    <name type="common">Woodchuck</name>
    <dbReference type="NCBI Taxonomy" id="9995"/>
    <lineage>
        <taxon>Eukaryota</taxon>
        <taxon>Metazoa</taxon>
        <taxon>Chordata</taxon>
        <taxon>Craniata</taxon>
        <taxon>Vertebrata</taxon>
        <taxon>Euteleostomi</taxon>
        <taxon>Mammalia</taxon>
        <taxon>Eutheria</taxon>
        <taxon>Euarchontoglires</taxon>
        <taxon>Glires</taxon>
        <taxon>Rodentia</taxon>
        <taxon>Sciuromorpha</taxon>
        <taxon>Sciuridae</taxon>
        <taxon>Xerinae</taxon>
        <taxon>Marmotini</taxon>
        <taxon>Marmota</taxon>
    </lineage>
</organism>
<protein>
    <submittedName>
        <fullName evidence="2">Uncharacterized protein</fullName>
    </submittedName>
</protein>
<reference evidence="2" key="1">
    <citation type="submission" date="2019-04" db="EMBL/GenBank/DDBJ databases">
        <authorList>
            <person name="Alioto T."/>
            <person name="Alioto T."/>
        </authorList>
    </citation>
    <scope>NUCLEOTIDE SEQUENCE [LARGE SCALE GENOMIC DNA]</scope>
</reference>
<sequence length="79" mass="8622">MYVQWVVGGHWTSPLCFVVHLDVPSAVNLSSHADSMLLQVDLAGALETGGPGRSGREEHVLVEVTQTDAPGSRRRRQQQ</sequence>
<name>A0A5E4D2T8_MARMO</name>
<proteinExistence type="predicted"/>
<evidence type="ECO:0000313" key="3">
    <source>
        <dbReference type="Proteomes" id="UP000335636"/>
    </source>
</evidence>